<evidence type="ECO:0008006" key="4">
    <source>
        <dbReference type="Google" id="ProtNLM"/>
    </source>
</evidence>
<name>A0A371P771_9BACL</name>
<feature type="signal peptide" evidence="1">
    <location>
        <begin position="1"/>
        <end position="19"/>
    </location>
</feature>
<dbReference type="OrthoDB" id="2647216at2"/>
<proteinExistence type="predicted"/>
<reference evidence="2 3" key="1">
    <citation type="submission" date="2018-08" db="EMBL/GenBank/DDBJ databases">
        <title>Paenibacillus sp. M4BSY-1, whole genome shotgun sequence.</title>
        <authorList>
            <person name="Tuo L."/>
        </authorList>
    </citation>
    <scope>NUCLEOTIDE SEQUENCE [LARGE SCALE GENOMIC DNA]</scope>
    <source>
        <strain evidence="2 3">M4BSY-1</strain>
    </source>
</reference>
<keyword evidence="3" id="KW-1185">Reference proteome</keyword>
<evidence type="ECO:0000313" key="2">
    <source>
        <dbReference type="EMBL" id="REK71735.1"/>
    </source>
</evidence>
<dbReference type="RefSeq" id="WP_116047936.1">
    <property type="nucleotide sequence ID" value="NZ_QUBQ01000004.1"/>
</dbReference>
<protein>
    <recommendedName>
        <fullName evidence="4">DUF3221 domain-containing protein</fullName>
    </recommendedName>
</protein>
<evidence type="ECO:0000313" key="3">
    <source>
        <dbReference type="Proteomes" id="UP000261905"/>
    </source>
</evidence>
<keyword evidence="1" id="KW-0732">Signal</keyword>
<accession>A0A371P771</accession>
<dbReference type="Proteomes" id="UP000261905">
    <property type="component" value="Unassembled WGS sequence"/>
</dbReference>
<gene>
    <name evidence="2" type="ORF">DX130_18600</name>
</gene>
<organism evidence="2 3">
    <name type="scientific">Paenibacillus paeoniae</name>
    <dbReference type="NCBI Taxonomy" id="2292705"/>
    <lineage>
        <taxon>Bacteria</taxon>
        <taxon>Bacillati</taxon>
        <taxon>Bacillota</taxon>
        <taxon>Bacilli</taxon>
        <taxon>Bacillales</taxon>
        <taxon>Paenibacillaceae</taxon>
        <taxon>Paenibacillus</taxon>
    </lineage>
</organism>
<dbReference type="PROSITE" id="PS51257">
    <property type="entry name" value="PROKAR_LIPOPROTEIN"/>
    <property type="match status" value="1"/>
</dbReference>
<dbReference type="AlphaFoldDB" id="A0A371P771"/>
<sequence length="116" mass="12762">MKRCIYSVLLFLLPLLAGCGNTAPAEKALLPYPPVVVWDNKAYVVTDKIVLSENVGDQIGAVKRYIDPAKNFPERDEDSTSAPVGSGLFQIQGLNLKQTLAVEWNGVFFQAEHDEP</sequence>
<feature type="chain" id="PRO_5039475702" description="DUF3221 domain-containing protein" evidence="1">
    <location>
        <begin position="20"/>
        <end position="116"/>
    </location>
</feature>
<comment type="caution">
    <text evidence="2">The sequence shown here is derived from an EMBL/GenBank/DDBJ whole genome shotgun (WGS) entry which is preliminary data.</text>
</comment>
<evidence type="ECO:0000256" key="1">
    <source>
        <dbReference type="SAM" id="SignalP"/>
    </source>
</evidence>
<dbReference type="EMBL" id="QUBQ01000004">
    <property type="protein sequence ID" value="REK71735.1"/>
    <property type="molecule type" value="Genomic_DNA"/>
</dbReference>